<dbReference type="GeneID" id="16574746"/>
<dbReference type="OrthoDB" id="40436at10239"/>
<dbReference type="EMBL" id="KF147891">
    <property type="protein sequence ID" value="AGS81944.1"/>
    <property type="molecule type" value="Genomic_DNA"/>
</dbReference>
<evidence type="ECO:0000313" key="1">
    <source>
        <dbReference type="EMBL" id="AGS81944.1"/>
    </source>
</evidence>
<dbReference type="KEGG" id="vg:16574746"/>
<keyword evidence="1" id="KW-0378">Hydrolase</keyword>
<dbReference type="RefSeq" id="YP_008433391.1">
    <property type="nucleotide sequence ID" value="NC_022096.1"/>
</dbReference>
<dbReference type="Proteomes" id="UP000015545">
    <property type="component" value="Segment"/>
</dbReference>
<keyword evidence="2" id="KW-1185">Reference proteome</keyword>
<name>S5VM58_9CAUD</name>
<evidence type="ECO:0000313" key="2">
    <source>
        <dbReference type="Proteomes" id="UP000015545"/>
    </source>
</evidence>
<gene>
    <name evidence="1" type="ORF">PaBG_00060</name>
</gene>
<sequence>MKHPQHILAVEAFPFIKQLGLRNGFNSVFEDDFLAATRTHLISGLRDVLDNRKTGREEIIGLIDHIANMHGIELDYKRVPPINYLGDRTKLQLLPYRVLRTIIEGTYYYFMYQRGKGVGESRLAGNDSVGYGGHVDHADFMSVGDLQLVAKENGADFGDITEEAYSTVDVVATLSISAGREFDQEVLLLDSNGVELTERPKLEPKFKGLIWDQSDDVGHLHLGIVSVIDIPSGITAVPREAQLLARPLATARQILDNPKIENWTRIVAQAMIDAE</sequence>
<accession>S5VM58</accession>
<dbReference type="Gene3D" id="3.90.79.10">
    <property type="entry name" value="Nucleoside Triphosphate Pyrophosphohydrolase"/>
    <property type="match status" value="1"/>
</dbReference>
<dbReference type="GO" id="GO:0016787">
    <property type="term" value="F:hydrolase activity"/>
    <property type="evidence" value="ECO:0007669"/>
    <property type="project" value="UniProtKB-KW"/>
</dbReference>
<reference evidence="1 2" key="1">
    <citation type="journal article" date="2014" name="Genome Announc.">
        <title>Complete Genome Sequence of the Novel Giant Pseudomonas Phage PaBG.</title>
        <authorList>
            <person name="Sykilinda N.N."/>
            <person name="Bondar A.A."/>
            <person name="Gorshkova A.S."/>
            <person name="Kurochkina L.P."/>
            <person name="Kulikov E.E."/>
            <person name="Shneider M.M."/>
            <person name="Kadykov V.A."/>
            <person name="Solovjeva N.V."/>
            <person name="Kabilov M.R."/>
            <person name="Mesyanzhinov V.V."/>
            <person name="Vlassov V.V."/>
            <person name="Drukker V.V."/>
            <person name="Miroshnikov K.A."/>
        </authorList>
    </citation>
    <scope>NUCLEOTIDE SEQUENCE [LARGE SCALE GENOMIC DNA]</scope>
</reference>
<proteinExistence type="predicted"/>
<protein>
    <submittedName>
        <fullName evidence="1">Putative nudix hydrolase</fullName>
    </submittedName>
</protein>
<organism evidence="1 2">
    <name type="scientific">Pseudomonas phage PaBG</name>
    <dbReference type="NCBI Taxonomy" id="1335230"/>
    <lineage>
        <taxon>Viruses</taxon>
        <taxon>Duplodnaviria</taxon>
        <taxon>Heunggongvirae</taxon>
        <taxon>Uroviricota</taxon>
        <taxon>Caudoviricetes</taxon>
        <taxon>Baikalvirus</taxon>
        <taxon>Baikalvirus PaBG</taxon>
    </lineage>
</organism>